<evidence type="ECO:0000259" key="3">
    <source>
        <dbReference type="Pfam" id="PF07282"/>
    </source>
</evidence>
<dbReference type="Pfam" id="PF07282">
    <property type="entry name" value="Cas12f1-like_TNB"/>
    <property type="match status" value="1"/>
</dbReference>
<reference evidence="4" key="1">
    <citation type="journal article" date="2020" name="mSystems">
        <title>Genome- and Community-Level Interaction Insights into Carbon Utilization and Element Cycling Functions of Hydrothermarchaeota in Hydrothermal Sediment.</title>
        <authorList>
            <person name="Zhou Z."/>
            <person name="Liu Y."/>
            <person name="Xu W."/>
            <person name="Pan J."/>
            <person name="Luo Z.H."/>
            <person name="Li M."/>
        </authorList>
    </citation>
    <scope>NUCLEOTIDE SEQUENCE [LARGE SCALE GENOMIC DNA]</scope>
    <source>
        <strain evidence="4">SpSt-125</strain>
    </source>
</reference>
<accession>A0A7J2U5A9</accession>
<feature type="domain" description="Cas12f1-like TNB" evidence="3">
    <location>
        <begin position="17"/>
        <end position="69"/>
    </location>
</feature>
<keyword evidence="1" id="KW-0238">DNA-binding</keyword>
<dbReference type="GO" id="GO:0003677">
    <property type="term" value="F:DNA binding"/>
    <property type="evidence" value="ECO:0007669"/>
    <property type="project" value="UniProtKB-KW"/>
</dbReference>
<proteinExistence type="predicted"/>
<feature type="compositionally biased region" description="Polar residues" evidence="2">
    <location>
        <begin position="31"/>
        <end position="41"/>
    </location>
</feature>
<evidence type="ECO:0000313" key="4">
    <source>
        <dbReference type="EMBL" id="HEM67392.1"/>
    </source>
</evidence>
<dbReference type="EMBL" id="DSEU01000048">
    <property type="protein sequence ID" value="HEM67392.1"/>
    <property type="molecule type" value="Genomic_DNA"/>
</dbReference>
<organism evidence="4">
    <name type="scientific">Ignisphaera aggregans</name>
    <dbReference type="NCBI Taxonomy" id="334771"/>
    <lineage>
        <taxon>Archaea</taxon>
        <taxon>Thermoproteota</taxon>
        <taxon>Thermoprotei</taxon>
        <taxon>Desulfurococcales</taxon>
        <taxon>Desulfurococcaceae</taxon>
        <taxon>Ignisphaera</taxon>
    </lineage>
</organism>
<name>A0A7J2U5A9_9CREN</name>
<dbReference type="AlphaFoldDB" id="A0A7J2U5A9"/>
<gene>
    <name evidence="4" type="ORF">ENO26_07510</name>
</gene>
<protein>
    <recommendedName>
        <fullName evidence="3">Cas12f1-like TNB domain-containing protein</fullName>
    </recommendedName>
</protein>
<comment type="caution">
    <text evidence="4">The sequence shown here is derived from an EMBL/GenBank/DDBJ whole genome shotgun (WGS) entry which is preliminary data.</text>
</comment>
<feature type="region of interest" description="Disordered" evidence="2">
    <location>
        <begin position="31"/>
        <end position="55"/>
    </location>
</feature>
<dbReference type="InterPro" id="IPR010095">
    <property type="entry name" value="Cas12f1-like_TNB"/>
</dbReference>
<evidence type="ECO:0000256" key="1">
    <source>
        <dbReference type="ARBA" id="ARBA00023125"/>
    </source>
</evidence>
<sequence length="124" mass="13966">MGYAKQCSEELLELLRRSAWRGIPIAKVSPRKTSSTHSYCSSKLMRGNAPRQSKCPRCGVEMGRGVIAVLSLEKKYLTSKGLVPLAPIPNEPVLEVAVPPMRRWVRRMSLDKTLKNLRMKEMAI</sequence>
<evidence type="ECO:0000256" key="2">
    <source>
        <dbReference type="SAM" id="MobiDB-lite"/>
    </source>
</evidence>